<dbReference type="Proteomes" id="UP001234989">
    <property type="component" value="Chromosome 4"/>
</dbReference>
<reference evidence="1" key="1">
    <citation type="submission" date="2023-08" db="EMBL/GenBank/DDBJ databases">
        <title>A de novo genome assembly of Solanum verrucosum Schlechtendal, a Mexican diploid species geographically isolated from the other diploid A-genome species in potato relatives.</title>
        <authorList>
            <person name="Hosaka K."/>
        </authorList>
    </citation>
    <scope>NUCLEOTIDE SEQUENCE</scope>
    <source>
        <tissue evidence="1">Young leaves</tissue>
    </source>
</reference>
<evidence type="ECO:0000313" key="2">
    <source>
        <dbReference type="Proteomes" id="UP001234989"/>
    </source>
</evidence>
<organism evidence="1 2">
    <name type="scientific">Solanum verrucosum</name>
    <dbReference type="NCBI Taxonomy" id="315347"/>
    <lineage>
        <taxon>Eukaryota</taxon>
        <taxon>Viridiplantae</taxon>
        <taxon>Streptophyta</taxon>
        <taxon>Embryophyta</taxon>
        <taxon>Tracheophyta</taxon>
        <taxon>Spermatophyta</taxon>
        <taxon>Magnoliopsida</taxon>
        <taxon>eudicotyledons</taxon>
        <taxon>Gunneridae</taxon>
        <taxon>Pentapetalae</taxon>
        <taxon>asterids</taxon>
        <taxon>lamiids</taxon>
        <taxon>Solanales</taxon>
        <taxon>Solanaceae</taxon>
        <taxon>Solanoideae</taxon>
        <taxon>Solaneae</taxon>
        <taxon>Solanum</taxon>
    </lineage>
</organism>
<name>A0AAF0TUK1_SOLVR</name>
<dbReference type="AlphaFoldDB" id="A0AAF0TUK1"/>
<accession>A0AAF0TUK1</accession>
<gene>
    <name evidence="1" type="ORF">MTR67_020125</name>
</gene>
<dbReference type="EMBL" id="CP133615">
    <property type="protein sequence ID" value="WMV26740.1"/>
    <property type="molecule type" value="Genomic_DNA"/>
</dbReference>
<keyword evidence="2" id="KW-1185">Reference proteome</keyword>
<proteinExistence type="predicted"/>
<evidence type="ECO:0000313" key="1">
    <source>
        <dbReference type="EMBL" id="WMV26740.1"/>
    </source>
</evidence>
<sequence>MEDSYQSQLHTMDNAIARLLTLFTVRRKLELEPGTGAFREPFQHTFGGLSGRRGVLEVLKIGVGQFRGSKHIVFCFCVFGVPPIDAEVIIEILGSY</sequence>
<protein>
    <submittedName>
        <fullName evidence="1">Uncharacterized protein</fullName>
    </submittedName>
</protein>